<proteinExistence type="predicted"/>
<evidence type="ECO:0000259" key="2">
    <source>
        <dbReference type="PROSITE" id="PS52045"/>
    </source>
</evidence>
<name>A0ABW4AUR1_9ACTN</name>
<keyword evidence="4" id="KW-1185">Reference proteome</keyword>
<dbReference type="PROSITE" id="PS52045">
    <property type="entry name" value="NEPROSIN_PEP_CD"/>
    <property type="match status" value="1"/>
</dbReference>
<gene>
    <name evidence="3" type="ORF">ACFQ5G_55840</name>
</gene>
<organism evidence="3 4">
    <name type="scientific">Actinoplanes sichuanensis</name>
    <dbReference type="NCBI Taxonomy" id="512349"/>
    <lineage>
        <taxon>Bacteria</taxon>
        <taxon>Bacillati</taxon>
        <taxon>Actinomycetota</taxon>
        <taxon>Actinomycetes</taxon>
        <taxon>Micromonosporales</taxon>
        <taxon>Micromonosporaceae</taxon>
        <taxon>Actinoplanes</taxon>
    </lineage>
</organism>
<comment type="caution">
    <text evidence="3">The sequence shown here is derived from an EMBL/GenBank/DDBJ whole genome shotgun (WGS) entry which is preliminary data.</text>
</comment>
<feature type="compositionally biased region" description="Low complexity" evidence="1">
    <location>
        <begin position="33"/>
        <end position="50"/>
    </location>
</feature>
<evidence type="ECO:0000313" key="4">
    <source>
        <dbReference type="Proteomes" id="UP001597183"/>
    </source>
</evidence>
<feature type="domain" description="Neprosin PEP catalytic" evidence="2">
    <location>
        <begin position="131"/>
        <end position="366"/>
    </location>
</feature>
<protein>
    <submittedName>
        <fullName evidence="3">Neprosin family prolyl endopeptidase</fullName>
    </submittedName>
</protein>
<dbReference type="PANTHER" id="PTHR31589:SF110">
    <property type="entry name" value="PROTEIN, PUTATIVE (DUF239)-RELATED"/>
    <property type="match status" value="1"/>
</dbReference>
<feature type="region of interest" description="Disordered" evidence="1">
    <location>
        <begin position="33"/>
        <end position="128"/>
    </location>
</feature>
<dbReference type="EMBL" id="JBHTMK010000086">
    <property type="protein sequence ID" value="MFD1374664.1"/>
    <property type="molecule type" value="Genomic_DNA"/>
</dbReference>
<reference evidence="4" key="1">
    <citation type="journal article" date="2019" name="Int. J. Syst. Evol. Microbiol.">
        <title>The Global Catalogue of Microorganisms (GCM) 10K type strain sequencing project: providing services to taxonomists for standard genome sequencing and annotation.</title>
        <authorList>
            <consortium name="The Broad Institute Genomics Platform"/>
            <consortium name="The Broad Institute Genome Sequencing Center for Infectious Disease"/>
            <person name="Wu L."/>
            <person name="Ma J."/>
        </authorList>
    </citation>
    <scope>NUCLEOTIDE SEQUENCE [LARGE SCALE GENOMIC DNA]</scope>
    <source>
        <strain evidence="4">CCM 7526</strain>
    </source>
</reference>
<dbReference type="Proteomes" id="UP001597183">
    <property type="component" value="Unassembled WGS sequence"/>
</dbReference>
<dbReference type="RefSeq" id="WP_317788945.1">
    <property type="nucleotide sequence ID" value="NZ_AP028461.1"/>
</dbReference>
<dbReference type="Pfam" id="PF03080">
    <property type="entry name" value="Neprosin"/>
    <property type="match status" value="1"/>
</dbReference>
<sequence>MLKSRRGLLAAGISAVVIGTIGIVSTLDAGAEQIPESPAPASSAPAEEPASTPPARLPWGAEPEDIQTGRDGASSGSLKTSGLDAAAPDASGAEAGEAYAPKGRTSSRTSTLKREETSVVPPAPPGINSKAAANSEVLYHYNVASQDVVTQGAYANLTIHKPTLAKDDFHTLAELAVVASKDKVDQAVEVGWTVDRVVNGDDDPHLFVYSWVDGVPQCYNGCGFEQYSKNIRPGDTLPMDTTKRFGIEFYDNAWWIAYDSEWVGYFPAKHWTIDFSKTTTVKMYGEVASNSINTVPCTQMGNGTTGSLANTTAARIGSISLIGTTTAPEPTTYTLGSPEYTLYKLSARTLRYGGGPETADRKKACLAS</sequence>
<feature type="compositionally biased region" description="Low complexity" evidence="1">
    <location>
        <begin position="84"/>
        <end position="98"/>
    </location>
</feature>
<accession>A0ABW4AUR1</accession>
<evidence type="ECO:0000313" key="3">
    <source>
        <dbReference type="EMBL" id="MFD1374664.1"/>
    </source>
</evidence>
<dbReference type="InterPro" id="IPR004314">
    <property type="entry name" value="Neprosin"/>
</dbReference>
<dbReference type="InterPro" id="IPR053168">
    <property type="entry name" value="Glutamic_endopeptidase"/>
</dbReference>
<dbReference type="PANTHER" id="PTHR31589">
    <property type="entry name" value="PROTEIN, PUTATIVE (DUF239)-RELATED-RELATED"/>
    <property type="match status" value="1"/>
</dbReference>
<evidence type="ECO:0000256" key="1">
    <source>
        <dbReference type="SAM" id="MobiDB-lite"/>
    </source>
</evidence>